<protein>
    <recommendedName>
        <fullName evidence="3">DUF4375 domain-containing protein</fullName>
    </recommendedName>
</protein>
<dbReference type="RefSeq" id="WP_186088555.1">
    <property type="nucleotide sequence ID" value="NZ_BMDB01000004.1"/>
</dbReference>
<dbReference type="EMBL" id="CAJEWE010000011">
    <property type="protein sequence ID" value="CAD2080023.1"/>
    <property type="molecule type" value="Genomic_DNA"/>
</dbReference>
<keyword evidence="2" id="KW-1185">Reference proteome</keyword>
<accession>A0A6V7RNI5</accession>
<dbReference type="Proteomes" id="UP000521032">
    <property type="component" value="Unassembled WGS sequence"/>
</dbReference>
<gene>
    <name evidence="1" type="ORF">JEOSCH030_01775</name>
</gene>
<proteinExistence type="predicted"/>
<organism evidence="1 2">
    <name type="scientific">Phocicoccus schoeneichii</name>
    <dbReference type="NCBI Taxonomy" id="1812261"/>
    <lineage>
        <taxon>Bacteria</taxon>
        <taxon>Bacillati</taxon>
        <taxon>Bacillota</taxon>
        <taxon>Bacilli</taxon>
        <taxon>Bacillales</taxon>
        <taxon>Salinicoccaceae</taxon>
        <taxon>Phocicoccus</taxon>
    </lineage>
</organism>
<reference evidence="1 2" key="1">
    <citation type="submission" date="2020-07" db="EMBL/GenBank/DDBJ databases">
        <authorList>
            <person name="Criscuolo A."/>
        </authorList>
    </citation>
    <scope>NUCLEOTIDE SEQUENCE [LARGE SCALE GENOMIC DNA]</scope>
    <source>
        <strain evidence="2">CIP 111030</strain>
    </source>
</reference>
<evidence type="ECO:0000313" key="2">
    <source>
        <dbReference type="Proteomes" id="UP000521032"/>
    </source>
</evidence>
<evidence type="ECO:0000313" key="1">
    <source>
        <dbReference type="EMBL" id="CAD2080023.1"/>
    </source>
</evidence>
<evidence type="ECO:0008006" key="3">
    <source>
        <dbReference type="Google" id="ProtNLM"/>
    </source>
</evidence>
<dbReference type="AlphaFoldDB" id="A0A6V7RNI5"/>
<name>A0A6V7RNI5_9BACL</name>
<sequence>MKPKMTRKELLDTDNIWNAIITAISEVDLSTKDTVLNEALIIFQYYSELEGGGHENLLNWLESYIEEISIEIYINKLITILEKIGAHDYAMIESKYGQEMWRLYIALEKEEVEEDEFYNVIKKADDEYHKLDGILEELLETYFVSIHTDLIDVVED</sequence>
<comment type="caution">
    <text evidence="1">The sequence shown here is derived from an EMBL/GenBank/DDBJ whole genome shotgun (WGS) entry which is preliminary data.</text>
</comment>